<evidence type="ECO:0000259" key="2">
    <source>
        <dbReference type="SMART" id="SM00036"/>
    </source>
</evidence>
<evidence type="ECO:0000313" key="4">
    <source>
        <dbReference type="Proteomes" id="UP000008068"/>
    </source>
</evidence>
<dbReference type="InterPro" id="IPR001180">
    <property type="entry name" value="CNH_dom"/>
</dbReference>
<dbReference type="AlphaFoldDB" id="G0P355"/>
<dbReference type="SMART" id="SM00036">
    <property type="entry name" value="CNH"/>
    <property type="match status" value="1"/>
</dbReference>
<protein>
    <recommendedName>
        <fullName evidence="2">CNH domain-containing protein</fullName>
    </recommendedName>
</protein>
<dbReference type="Proteomes" id="UP000008068">
    <property type="component" value="Unassembled WGS sequence"/>
</dbReference>
<evidence type="ECO:0000256" key="1">
    <source>
        <dbReference type="SAM" id="MobiDB-lite"/>
    </source>
</evidence>
<dbReference type="Pfam" id="PF00780">
    <property type="entry name" value="CNH"/>
    <property type="match status" value="1"/>
</dbReference>
<dbReference type="STRING" id="135651.G0P355"/>
<dbReference type="eggNOG" id="KOG0976">
    <property type="taxonomic scope" value="Eukaryota"/>
</dbReference>
<dbReference type="OMA" id="PEYGHIS"/>
<reference evidence="4" key="1">
    <citation type="submission" date="2011-07" db="EMBL/GenBank/DDBJ databases">
        <authorList>
            <consortium name="Caenorhabditis brenneri Sequencing and Analysis Consortium"/>
            <person name="Wilson R.K."/>
        </authorList>
    </citation>
    <scope>NUCLEOTIDE SEQUENCE [LARGE SCALE GENOMIC DNA]</scope>
    <source>
        <strain evidence="4">PB2801</strain>
    </source>
</reference>
<feature type="region of interest" description="Disordered" evidence="1">
    <location>
        <begin position="221"/>
        <end position="248"/>
    </location>
</feature>
<dbReference type="EMBL" id="GL380037">
    <property type="protein sequence ID" value="EGT43839.1"/>
    <property type="molecule type" value="Genomic_DNA"/>
</dbReference>
<evidence type="ECO:0000313" key="3">
    <source>
        <dbReference type="EMBL" id="EGT43839.1"/>
    </source>
</evidence>
<keyword evidence="4" id="KW-1185">Reference proteome</keyword>
<organism evidence="4">
    <name type="scientific">Caenorhabditis brenneri</name>
    <name type="common">Nematode worm</name>
    <dbReference type="NCBI Taxonomy" id="135651"/>
    <lineage>
        <taxon>Eukaryota</taxon>
        <taxon>Metazoa</taxon>
        <taxon>Ecdysozoa</taxon>
        <taxon>Nematoda</taxon>
        <taxon>Chromadorea</taxon>
        <taxon>Rhabditida</taxon>
        <taxon>Rhabditina</taxon>
        <taxon>Rhabditomorpha</taxon>
        <taxon>Rhabditoidea</taxon>
        <taxon>Rhabditidae</taxon>
        <taxon>Peloderinae</taxon>
        <taxon>Caenorhabditis</taxon>
    </lineage>
</organism>
<dbReference type="InParanoid" id="G0P355"/>
<feature type="domain" description="CNH" evidence="2">
    <location>
        <begin position="4"/>
        <end position="211"/>
    </location>
</feature>
<accession>G0P355</accession>
<sequence>MWVVYSRVLLSSKLIKTYGQNSLRSSFKEGETIIKKDVEEGKITNKEANTLYRVYNQNLRIKKINVPEPVTFIESVPNGILFASDTFYFIPLDVTSNVSARQLQPPRQADYPVSAQVISSTKILLAFQNHGIFVNFQGDQTRDSLVEWEKMPMEFIYTAPFLYIVHDDSIEILEVSEAREQTMLAEREAFECVNAHIIGRQMQGVLISVSSNDSTVVHRFSTSPAASRGRLPKRRGQSPCATLKRSKN</sequence>
<proteinExistence type="predicted"/>
<dbReference type="OrthoDB" id="5919042at2759"/>
<name>G0P355_CAEBE</name>
<dbReference type="eggNOG" id="KOG4400">
    <property type="taxonomic scope" value="Eukaryota"/>
</dbReference>
<dbReference type="HOGENOM" id="CLU_1120959_0_0_1"/>
<gene>
    <name evidence="3" type="ORF">CAEBREN_16586</name>
</gene>